<name>A0A9Q1EIC9_SYNKA</name>
<evidence type="ECO:0000256" key="15">
    <source>
        <dbReference type="ARBA" id="ARBA00069223"/>
    </source>
</evidence>
<dbReference type="GO" id="GO:0000049">
    <property type="term" value="F:tRNA binding"/>
    <property type="evidence" value="ECO:0007669"/>
    <property type="project" value="UniProtKB-KW"/>
</dbReference>
<feature type="region of interest" description="Disordered" evidence="18">
    <location>
        <begin position="296"/>
        <end position="320"/>
    </location>
</feature>
<evidence type="ECO:0000256" key="13">
    <source>
        <dbReference type="ARBA" id="ARBA00023274"/>
    </source>
</evidence>
<dbReference type="GO" id="GO:0006417">
    <property type="term" value="P:regulation of translation"/>
    <property type="evidence" value="ECO:0007669"/>
    <property type="project" value="UniProtKB-KW"/>
</dbReference>
<dbReference type="EMBL" id="JAINUF010000017">
    <property type="protein sequence ID" value="KAJ8339341.1"/>
    <property type="molecule type" value="Genomic_DNA"/>
</dbReference>
<evidence type="ECO:0000256" key="14">
    <source>
        <dbReference type="ARBA" id="ARBA00061536"/>
    </source>
</evidence>
<dbReference type="PANTHER" id="PTHR21393:SF0">
    <property type="entry name" value="SMALL RIBOSOMAL SUBUNIT PROTEIN MS27"/>
    <property type="match status" value="1"/>
</dbReference>
<gene>
    <name evidence="19" type="ORF">SKAU_G00361270</name>
</gene>
<evidence type="ECO:0000256" key="11">
    <source>
        <dbReference type="ARBA" id="ARBA00023054"/>
    </source>
</evidence>
<comment type="caution">
    <text evidence="19">The sequence shown here is derived from an EMBL/GenBank/DDBJ whole genome shotgun (WGS) entry which is preliminary data.</text>
</comment>
<evidence type="ECO:0000256" key="1">
    <source>
        <dbReference type="ARBA" id="ARBA00004173"/>
    </source>
</evidence>
<sequence length="404" mass="45111">MAASLLQRCVLFGRVSSKCKTHAFTARRCLLSASYLDPKIWEQRTEDPHNLAQLAFVMDRTYEKKLPVSSLTIARFVDNVSSKEEVGQAEYYLYKFRHSPNCWYLRDWTIHSWFQKCLKYGARDKALHTLKHKVQYGMFPDDLTFNLLIDSFLKDEDYKGASMVVEEVMLQEAFELPSTQILSLYALAKYLAAKPELSWQEERSMGAALLIAGLRQDNSAGRSAQLLGSALLGKVEMSRGIHAVFQQMPLIWTPGYLSRALAVMENVCSGTEGVKLSKDALDCLEGVLRDSGPVCEVDATRGDEDTQGVPGTGTDEEDQLEKEKLPEYAGRFQDLSSKLQSLGRVDTGGLLALVSALADADLGVAEGADGELYATKVQEWEQERQMLVQREKELRERRAAGASG</sequence>
<keyword evidence="6" id="KW-0677">Repeat</keyword>
<keyword evidence="7" id="KW-0810">Translation regulation</keyword>
<comment type="similarity">
    <text evidence="14">Belongs to the mitochondrion-specific ribosomal protein mS27 family.</text>
</comment>
<accession>A0A9Q1EIC9</accession>
<evidence type="ECO:0000313" key="20">
    <source>
        <dbReference type="Proteomes" id="UP001152622"/>
    </source>
</evidence>
<evidence type="ECO:0000256" key="9">
    <source>
        <dbReference type="ARBA" id="ARBA00022946"/>
    </source>
</evidence>
<evidence type="ECO:0000256" key="6">
    <source>
        <dbReference type="ARBA" id="ARBA00022737"/>
    </source>
</evidence>
<evidence type="ECO:0000256" key="10">
    <source>
        <dbReference type="ARBA" id="ARBA00022980"/>
    </source>
</evidence>
<dbReference type="GO" id="GO:0019843">
    <property type="term" value="F:rRNA binding"/>
    <property type="evidence" value="ECO:0007669"/>
    <property type="project" value="UniProtKB-KW"/>
</dbReference>
<protein>
    <recommendedName>
        <fullName evidence="15">Small ribosomal subunit protein mS27</fullName>
    </recommendedName>
    <alternativeName>
        <fullName evidence="17">28S ribosomal protein S27, mitochondrial</fullName>
    </alternativeName>
    <alternativeName>
        <fullName evidence="16">Mitochondrial ribosomal protein S27</fullName>
    </alternativeName>
</protein>
<evidence type="ECO:0000313" key="19">
    <source>
        <dbReference type="EMBL" id="KAJ8339341.1"/>
    </source>
</evidence>
<evidence type="ECO:0000256" key="18">
    <source>
        <dbReference type="SAM" id="MobiDB-lite"/>
    </source>
</evidence>
<evidence type="ECO:0000256" key="16">
    <source>
        <dbReference type="ARBA" id="ARBA00074987"/>
    </source>
</evidence>
<dbReference type="GO" id="GO:0005743">
    <property type="term" value="C:mitochondrial inner membrane"/>
    <property type="evidence" value="ECO:0007669"/>
    <property type="project" value="UniProtKB-ARBA"/>
</dbReference>
<evidence type="ECO:0000256" key="4">
    <source>
        <dbReference type="ARBA" id="ARBA00022555"/>
    </source>
</evidence>
<dbReference type="Proteomes" id="UP001152622">
    <property type="component" value="Chromosome 17"/>
</dbReference>
<dbReference type="GO" id="GO:0005763">
    <property type="term" value="C:mitochondrial small ribosomal subunit"/>
    <property type="evidence" value="ECO:0007669"/>
    <property type="project" value="UniProtKB-ARBA"/>
</dbReference>
<keyword evidence="4" id="KW-0820">tRNA-binding</keyword>
<keyword evidence="10" id="KW-0689">Ribosomal protein</keyword>
<keyword evidence="13" id="KW-0687">Ribonucleoprotein</keyword>
<evidence type="ECO:0000256" key="17">
    <source>
        <dbReference type="ARBA" id="ARBA00075386"/>
    </source>
</evidence>
<evidence type="ECO:0000256" key="12">
    <source>
        <dbReference type="ARBA" id="ARBA00023128"/>
    </source>
</evidence>
<keyword evidence="11" id="KW-0175">Coiled coil</keyword>
<dbReference type="PANTHER" id="PTHR21393">
    <property type="entry name" value="MITOCHONDRIAL 28S RIBOSOMAL PROTEIN S27"/>
    <property type="match status" value="1"/>
</dbReference>
<organism evidence="19 20">
    <name type="scientific">Synaphobranchus kaupii</name>
    <name type="common">Kaup's arrowtooth eel</name>
    <dbReference type="NCBI Taxonomy" id="118154"/>
    <lineage>
        <taxon>Eukaryota</taxon>
        <taxon>Metazoa</taxon>
        <taxon>Chordata</taxon>
        <taxon>Craniata</taxon>
        <taxon>Vertebrata</taxon>
        <taxon>Euteleostomi</taxon>
        <taxon>Actinopterygii</taxon>
        <taxon>Neopterygii</taxon>
        <taxon>Teleostei</taxon>
        <taxon>Anguilliformes</taxon>
        <taxon>Synaphobranchidae</taxon>
        <taxon>Synaphobranchus</taxon>
    </lineage>
</organism>
<dbReference type="InterPro" id="IPR019266">
    <property type="entry name" value="Ribosomal_mS27"/>
</dbReference>
<proteinExistence type="inferred from homology"/>
<keyword evidence="9" id="KW-0809">Transit peptide</keyword>
<keyword evidence="12" id="KW-0496">Mitochondrion</keyword>
<evidence type="ECO:0000256" key="3">
    <source>
        <dbReference type="ARBA" id="ARBA00022490"/>
    </source>
</evidence>
<evidence type="ECO:0000256" key="5">
    <source>
        <dbReference type="ARBA" id="ARBA00022730"/>
    </source>
</evidence>
<keyword evidence="5" id="KW-0699">rRNA-binding</keyword>
<dbReference type="FunFam" id="1.25.40.10:FF:000232">
    <property type="entry name" value="28S ribosomal protein S27, mitochondrial"/>
    <property type="match status" value="1"/>
</dbReference>
<keyword evidence="8" id="KW-0694">RNA-binding</keyword>
<keyword evidence="3" id="KW-0963">Cytoplasm</keyword>
<dbReference type="OrthoDB" id="19830at2759"/>
<dbReference type="Pfam" id="PF10037">
    <property type="entry name" value="MRP-S27"/>
    <property type="match status" value="1"/>
</dbReference>
<evidence type="ECO:0000256" key="8">
    <source>
        <dbReference type="ARBA" id="ARBA00022884"/>
    </source>
</evidence>
<dbReference type="InterPro" id="IPR034913">
    <property type="entry name" value="mS27/PTCD2"/>
</dbReference>
<dbReference type="AlphaFoldDB" id="A0A9Q1EIC9"/>
<evidence type="ECO:0000256" key="7">
    <source>
        <dbReference type="ARBA" id="ARBA00022845"/>
    </source>
</evidence>
<comment type="subcellular location">
    <subcellularLocation>
        <location evidence="2">Cytoplasm</location>
    </subcellularLocation>
    <subcellularLocation>
        <location evidence="1">Mitochondrion</location>
    </subcellularLocation>
</comment>
<evidence type="ECO:0000256" key="2">
    <source>
        <dbReference type="ARBA" id="ARBA00004496"/>
    </source>
</evidence>
<keyword evidence="20" id="KW-1185">Reference proteome</keyword>
<reference evidence="19" key="1">
    <citation type="journal article" date="2023" name="Science">
        <title>Genome structures resolve the early diversification of teleost fishes.</title>
        <authorList>
            <person name="Parey E."/>
            <person name="Louis A."/>
            <person name="Montfort J."/>
            <person name="Bouchez O."/>
            <person name="Roques C."/>
            <person name="Iampietro C."/>
            <person name="Lluch J."/>
            <person name="Castinel A."/>
            <person name="Donnadieu C."/>
            <person name="Desvignes T."/>
            <person name="Floi Bucao C."/>
            <person name="Jouanno E."/>
            <person name="Wen M."/>
            <person name="Mejri S."/>
            <person name="Dirks R."/>
            <person name="Jansen H."/>
            <person name="Henkel C."/>
            <person name="Chen W.J."/>
            <person name="Zahm M."/>
            <person name="Cabau C."/>
            <person name="Klopp C."/>
            <person name="Thompson A.W."/>
            <person name="Robinson-Rechavi M."/>
            <person name="Braasch I."/>
            <person name="Lecointre G."/>
            <person name="Bobe J."/>
            <person name="Postlethwait J.H."/>
            <person name="Berthelot C."/>
            <person name="Roest Crollius H."/>
            <person name="Guiguen Y."/>
        </authorList>
    </citation>
    <scope>NUCLEOTIDE SEQUENCE</scope>
    <source>
        <tissue evidence="19">Blood</tissue>
    </source>
</reference>